<evidence type="ECO:0000313" key="1">
    <source>
        <dbReference type="EMBL" id="KZL04540.1"/>
    </source>
</evidence>
<evidence type="ECO:0000313" key="2">
    <source>
        <dbReference type="Proteomes" id="UP000076577"/>
    </source>
</evidence>
<dbReference type="STRING" id="989403.SAMN05421798_10485"/>
<dbReference type="OrthoDB" id="8245380at2"/>
<dbReference type="RefSeq" id="WP_068011140.1">
    <property type="nucleotide sequence ID" value="NZ_FOFM01000004.1"/>
</dbReference>
<dbReference type="Proteomes" id="UP000076577">
    <property type="component" value="Unassembled WGS sequence"/>
</dbReference>
<proteinExistence type="predicted"/>
<gene>
    <name evidence="1" type="ORF">PsAD2_04623</name>
</gene>
<comment type="caution">
    <text evidence="1">The sequence shown here is derived from an EMBL/GenBank/DDBJ whole genome shotgun (WGS) entry which is preliminary data.</text>
</comment>
<organism evidence="1 2">
    <name type="scientific">Pseudovibrio axinellae</name>
    <dbReference type="NCBI Taxonomy" id="989403"/>
    <lineage>
        <taxon>Bacteria</taxon>
        <taxon>Pseudomonadati</taxon>
        <taxon>Pseudomonadota</taxon>
        <taxon>Alphaproteobacteria</taxon>
        <taxon>Hyphomicrobiales</taxon>
        <taxon>Stappiaceae</taxon>
        <taxon>Pseudovibrio</taxon>
    </lineage>
</organism>
<dbReference type="PATRIC" id="fig|989403.3.peg.5063"/>
<reference evidence="1 2" key="1">
    <citation type="journal article" date="2016" name="Front. Microbiol.">
        <title>Comparative Genomic Analysis Reveals a Diverse Repertoire of Genes Involved in Prokaryote-Eukaryote Interactions within the Pseudovibrio Genus.</title>
        <authorList>
            <person name="Romano S."/>
            <person name="Fernandez-Guerra A."/>
            <person name="Reen F.J."/>
            <person name="Glockner F.O."/>
            <person name="Crowley S.P."/>
            <person name="O'Sullivan O."/>
            <person name="Cotter P.D."/>
            <person name="Adams C."/>
            <person name="Dobson A.D."/>
            <person name="O'Gara F."/>
        </authorList>
    </citation>
    <scope>NUCLEOTIDE SEQUENCE [LARGE SCALE GENOMIC DNA]</scope>
    <source>
        <strain evidence="1 2">Ad2</strain>
    </source>
</reference>
<accession>A0A165SVT9</accession>
<dbReference type="AlphaFoldDB" id="A0A165SVT9"/>
<keyword evidence="2" id="KW-1185">Reference proteome</keyword>
<dbReference type="EMBL" id="LMCB01000161">
    <property type="protein sequence ID" value="KZL04540.1"/>
    <property type="molecule type" value="Genomic_DNA"/>
</dbReference>
<protein>
    <submittedName>
        <fullName evidence="1">Uncharacterized protein</fullName>
    </submittedName>
</protein>
<name>A0A165SVT9_9HYPH</name>
<sequence>MSRGEPSGERWKFSEFYGSGAAMGFTPTQIDKMSMWEFMSCVAGYNKTHGGKTKKGQSEAFSDGRLRDLGIEGF</sequence>